<dbReference type="EMBL" id="CP006873">
    <property type="protein sequence ID" value="AID37375.1"/>
    <property type="molecule type" value="Genomic_DNA"/>
</dbReference>
<dbReference type="InterPro" id="IPR019814">
    <property type="entry name" value="Translation_initiation_fac_3_N"/>
</dbReference>
<evidence type="ECO:0000313" key="9">
    <source>
        <dbReference type="EMBL" id="AID37375.1"/>
    </source>
</evidence>
<dbReference type="RefSeq" id="WP_051673231.1">
    <property type="nucleotide sequence ID" value="NZ_CP006873.1"/>
</dbReference>
<evidence type="ECO:0000259" key="7">
    <source>
        <dbReference type="Pfam" id="PF00707"/>
    </source>
</evidence>
<dbReference type="Pfam" id="PF00707">
    <property type="entry name" value="IF3_C"/>
    <property type="match status" value="1"/>
</dbReference>
<evidence type="ECO:0000256" key="4">
    <source>
        <dbReference type="HAMAP-Rule" id="MF_00080"/>
    </source>
</evidence>
<keyword evidence="2 4" id="KW-0396">Initiation factor</keyword>
<dbReference type="SUPFAM" id="SSF54364">
    <property type="entry name" value="Translation initiation factor IF3, N-terminal domain"/>
    <property type="match status" value="1"/>
</dbReference>
<dbReference type="Proteomes" id="UP000027148">
    <property type="component" value="Chromosome"/>
</dbReference>
<dbReference type="FunFam" id="3.30.110.10:FF:000001">
    <property type="entry name" value="Translation initiation factor IF-3"/>
    <property type="match status" value="1"/>
</dbReference>
<dbReference type="InterPro" id="IPR019815">
    <property type="entry name" value="Translation_initiation_fac_3_C"/>
</dbReference>
<evidence type="ECO:0000256" key="5">
    <source>
        <dbReference type="NCBIfam" id="TIGR00168"/>
    </source>
</evidence>
<dbReference type="NCBIfam" id="TIGR00168">
    <property type="entry name" value="infC"/>
    <property type="match status" value="1"/>
</dbReference>
<dbReference type="KEGG" id="elv:FNIIJ_072"/>
<dbReference type="GO" id="GO:0003743">
    <property type="term" value="F:translation initiation factor activity"/>
    <property type="evidence" value="ECO:0007669"/>
    <property type="project" value="UniProtKB-UniRule"/>
</dbReference>
<dbReference type="Gene3D" id="3.30.110.10">
    <property type="entry name" value="Translation initiation factor 3 (IF-3), C-terminal domain"/>
    <property type="match status" value="1"/>
</dbReference>
<comment type="similarity">
    <text evidence="1 4 6">Belongs to the IF-3 family.</text>
</comment>
<dbReference type="HAMAP" id="MF_00080">
    <property type="entry name" value="IF_3"/>
    <property type="match status" value="1"/>
</dbReference>
<keyword evidence="4" id="KW-0963">Cytoplasm</keyword>
<dbReference type="STRING" id="1415657.FNIIJ_072"/>
<evidence type="ECO:0000256" key="3">
    <source>
        <dbReference type="ARBA" id="ARBA00022917"/>
    </source>
</evidence>
<sequence length="170" mass="20101">MKNKNQKTNHRINDSITSIDIRLVGDNVKNGIYSLRYSLNLAKNLGLDLVEINPNMSPPVCKLLDYNKFLYEQKKKQKKLKQNQVKEIRFGPQIYEHDYEFKKNNARKFLQEGSKVRLIVFFKGRSIIYKNQGEVLLFRLARDLEDCSKTERMPYLEGKRMFLVLTPKII</sequence>
<dbReference type="HOGENOM" id="CLU_054919_3_0_10"/>
<comment type="function">
    <text evidence="4 6">IF-3 binds to the 30S ribosomal subunit and shifts the equilibrium between 70S ribosomes and their 50S and 30S subunits in favor of the free subunits, thus enhancing the availability of 30S subunits on which protein synthesis initiation begins.</text>
</comment>
<dbReference type="GO" id="GO:0016020">
    <property type="term" value="C:membrane"/>
    <property type="evidence" value="ECO:0007669"/>
    <property type="project" value="TreeGrafter"/>
</dbReference>
<keyword evidence="3 4" id="KW-0648">Protein biosynthesis</keyword>
<keyword evidence="10" id="KW-1185">Reference proteome</keyword>
<dbReference type="SUPFAM" id="SSF55200">
    <property type="entry name" value="Translation initiation factor IF3, C-terminal domain"/>
    <property type="match status" value="1"/>
</dbReference>
<dbReference type="InterPro" id="IPR001288">
    <property type="entry name" value="Translation_initiation_fac_3"/>
</dbReference>
<reference evidence="9 10" key="1">
    <citation type="journal article" date="2014" name="Genome Biol. Evol.">
        <title>Genome sequence of "Candidatus Walczuchella monophlebidarum" the flavobacterial endosymbiont of Llaveia axin axin (Hemiptera: Coccoidea: Monophlebidae).</title>
        <authorList>
            <person name="Rosas-Perez T."/>
            <person name="Rosenblueth M."/>
            <person name="Rincon-Rosales R."/>
            <person name="Mora J."/>
            <person name="Martinez-Romero E."/>
        </authorList>
    </citation>
    <scope>NUCLEOTIDE SEQUENCE [LARGE SCALE GENOMIC DNA]</scope>
    <source>
        <strain evidence="9">FNIIJ</strain>
    </source>
</reference>
<name>A0A068DNP2_9FLAO</name>
<dbReference type="PROSITE" id="PS00938">
    <property type="entry name" value="IF3"/>
    <property type="match status" value="1"/>
</dbReference>
<dbReference type="Gene3D" id="3.10.20.80">
    <property type="entry name" value="Translation initiation factor 3 (IF-3), N-terminal domain"/>
    <property type="match status" value="1"/>
</dbReference>
<dbReference type="Pfam" id="PF05198">
    <property type="entry name" value="IF3_N"/>
    <property type="match status" value="1"/>
</dbReference>
<dbReference type="GO" id="GO:0005829">
    <property type="term" value="C:cytosol"/>
    <property type="evidence" value="ECO:0007669"/>
    <property type="project" value="TreeGrafter"/>
</dbReference>
<dbReference type="InterPro" id="IPR036788">
    <property type="entry name" value="T_IF-3_C_sf"/>
</dbReference>
<proteinExistence type="inferred from homology"/>
<organism evidence="9 10">
    <name type="scientific">Candidatus Walczuchella monophlebidarum</name>
    <dbReference type="NCBI Taxonomy" id="1415657"/>
    <lineage>
        <taxon>Bacteria</taxon>
        <taxon>Pseudomonadati</taxon>
        <taxon>Bacteroidota</taxon>
        <taxon>Flavobacteriia</taxon>
        <taxon>Flavobacteriales</taxon>
        <taxon>Candidatus Walczuchella</taxon>
    </lineage>
</organism>
<evidence type="ECO:0000256" key="6">
    <source>
        <dbReference type="RuleBase" id="RU000646"/>
    </source>
</evidence>
<accession>A0A068DNP2</accession>
<comment type="subcellular location">
    <subcellularLocation>
        <location evidence="4 6">Cytoplasm</location>
    </subcellularLocation>
</comment>
<dbReference type="AlphaFoldDB" id="A0A068DNP2"/>
<dbReference type="PANTHER" id="PTHR10938">
    <property type="entry name" value="TRANSLATION INITIATION FACTOR IF-3"/>
    <property type="match status" value="1"/>
</dbReference>
<dbReference type="GO" id="GO:0043022">
    <property type="term" value="F:ribosome binding"/>
    <property type="evidence" value="ECO:0007669"/>
    <property type="project" value="TreeGrafter"/>
</dbReference>
<evidence type="ECO:0000313" key="10">
    <source>
        <dbReference type="Proteomes" id="UP000027148"/>
    </source>
</evidence>
<comment type="subunit">
    <text evidence="4 6">Monomer.</text>
</comment>
<evidence type="ECO:0000256" key="1">
    <source>
        <dbReference type="ARBA" id="ARBA00005439"/>
    </source>
</evidence>
<feature type="domain" description="Translation initiation factor 3 N-terminal" evidence="8">
    <location>
        <begin position="12"/>
        <end position="79"/>
    </location>
</feature>
<protein>
    <recommendedName>
        <fullName evidence="4 5">Translation initiation factor IF-3</fullName>
    </recommendedName>
</protein>
<evidence type="ECO:0000256" key="2">
    <source>
        <dbReference type="ARBA" id="ARBA00022540"/>
    </source>
</evidence>
<evidence type="ECO:0000259" key="8">
    <source>
        <dbReference type="Pfam" id="PF05198"/>
    </source>
</evidence>
<dbReference type="InterPro" id="IPR036787">
    <property type="entry name" value="T_IF-3_N_sf"/>
</dbReference>
<dbReference type="PANTHER" id="PTHR10938:SF0">
    <property type="entry name" value="TRANSLATION INITIATION FACTOR IF-3, MITOCHONDRIAL"/>
    <property type="match status" value="1"/>
</dbReference>
<dbReference type="OrthoDB" id="9806014at2"/>
<feature type="domain" description="Translation initiation factor 3 C-terminal" evidence="7">
    <location>
        <begin position="84"/>
        <end position="168"/>
    </location>
</feature>
<dbReference type="GO" id="GO:0032790">
    <property type="term" value="P:ribosome disassembly"/>
    <property type="evidence" value="ECO:0007669"/>
    <property type="project" value="TreeGrafter"/>
</dbReference>
<gene>
    <name evidence="4 9" type="primary">infC</name>
    <name evidence="9" type="ORF">FNIIJ_072</name>
</gene>
<dbReference type="InterPro" id="IPR019813">
    <property type="entry name" value="Translation_initiation_fac3_CS"/>
</dbReference>